<dbReference type="Gene3D" id="3.40.250.10">
    <property type="entry name" value="Rhodanese-like domain"/>
    <property type="match status" value="1"/>
</dbReference>
<evidence type="ECO:0000313" key="4">
    <source>
        <dbReference type="Proteomes" id="UP000092420"/>
    </source>
</evidence>
<comment type="caution">
    <text evidence="3">The sequence shown here is derived from an EMBL/GenBank/DDBJ whole genome shotgun (WGS) entry which is preliminary data.</text>
</comment>
<sequence length="253" mass="27896">MRKKYIPLIILLVISIGLAPGVIAQEKTAIIANSIDSAMNPNFIPTLKKANIAVDFFNAEDTGYKTYDYIIILGGPDATEHIGAISGRILLELDQDKLRAGGFRLIYEANDTFKSKQKVFIIAGSNRNFTKMAVDQYTPRIISKITGQPIKTGSYTSLKASQVKQLIDSKESIYLIDVRPKGQFAESHIQGAVNIPLEELSFKINQIPKDKKIVLYCSSGIKSANGAQFLVDLGFKNVYAMSEGYSVYSNMAK</sequence>
<dbReference type="PROSITE" id="PS50206">
    <property type="entry name" value="RHODANESE_3"/>
    <property type="match status" value="1"/>
</dbReference>
<dbReference type="InterPro" id="IPR050229">
    <property type="entry name" value="GlpE_sulfurtransferase"/>
</dbReference>
<dbReference type="EMBL" id="LNJB01000015">
    <property type="protein sequence ID" value="KYC54272.1"/>
    <property type="molecule type" value="Genomic_DNA"/>
</dbReference>
<dbReference type="AlphaFoldDB" id="A0A150JIB1"/>
<dbReference type="Pfam" id="PF00581">
    <property type="entry name" value="Rhodanese"/>
    <property type="match status" value="1"/>
</dbReference>
<evidence type="ECO:0000313" key="3">
    <source>
        <dbReference type="EMBL" id="KYC56911.1"/>
    </source>
</evidence>
<dbReference type="SUPFAM" id="SSF52821">
    <property type="entry name" value="Rhodanese/Cell cycle control phosphatase"/>
    <property type="match status" value="1"/>
</dbReference>
<evidence type="ECO:0000313" key="2">
    <source>
        <dbReference type="EMBL" id="KYC54272.1"/>
    </source>
</evidence>
<gene>
    <name evidence="2" type="ORF">AN188_01163</name>
    <name evidence="3" type="ORF">APG09_01238</name>
</gene>
<organism evidence="3">
    <name type="scientific">Candidatus Methanofastidiosum methylothiophilum</name>
    <dbReference type="NCBI Taxonomy" id="1705564"/>
    <lineage>
        <taxon>Archaea</taxon>
        <taxon>Methanobacteriati</taxon>
        <taxon>Methanobacteriota</taxon>
        <taxon>Stenosarchaea group</taxon>
        <taxon>Candidatus Methanofastidiosia</taxon>
        <taxon>Candidatus Methanofastidiosales</taxon>
        <taxon>Candidatus Methanofastidiosaceae</taxon>
        <taxon>Candidatus Methanofastidiosum</taxon>
    </lineage>
</organism>
<evidence type="ECO:0000259" key="1">
    <source>
        <dbReference type="PROSITE" id="PS50206"/>
    </source>
</evidence>
<feature type="domain" description="Rhodanese" evidence="1">
    <location>
        <begin position="169"/>
        <end position="253"/>
    </location>
</feature>
<accession>A0A150JAK3</accession>
<dbReference type="CDD" id="cd00158">
    <property type="entry name" value="RHOD"/>
    <property type="match status" value="1"/>
</dbReference>
<protein>
    <submittedName>
        <fullName evidence="3">Molybdopterin biosynthesis-like protein MoeZ</fullName>
    </submittedName>
</protein>
<dbReference type="InterPro" id="IPR036873">
    <property type="entry name" value="Rhodanese-like_dom_sf"/>
</dbReference>
<dbReference type="SMART" id="SM00450">
    <property type="entry name" value="RHOD"/>
    <property type="match status" value="1"/>
</dbReference>
<reference evidence="3 4" key="1">
    <citation type="journal article" date="2016" name="ISME J.">
        <title>Chasing the elusive Euryarchaeota class WSA2: genomes reveal a uniquely fastidious methyl-reducing methanogen.</title>
        <authorList>
            <person name="Nobu M.K."/>
            <person name="Narihiro T."/>
            <person name="Kuroda K."/>
            <person name="Mei R."/>
            <person name="Liu W.T."/>
        </authorList>
    </citation>
    <scope>NUCLEOTIDE SEQUENCE [LARGE SCALE GENOMIC DNA]</scope>
    <source>
        <strain evidence="2">ADurb1013_Bin02101</strain>
        <strain evidence="3">ADurb1213_Bin02801</strain>
    </source>
</reference>
<accession>A0A150JFT6</accession>
<name>A0A150JIB1_9EURY</name>
<dbReference type="Proteomes" id="UP000092420">
    <property type="component" value="Unassembled WGS sequence"/>
</dbReference>
<accession>A0A150JIB1</accession>
<dbReference type="InterPro" id="IPR001763">
    <property type="entry name" value="Rhodanese-like_dom"/>
</dbReference>
<dbReference type="EMBL" id="LNJE01000015">
    <property type="protein sequence ID" value="KYC56911.1"/>
    <property type="molecule type" value="Genomic_DNA"/>
</dbReference>
<dbReference type="PANTHER" id="PTHR43031:SF18">
    <property type="entry name" value="RHODANESE-RELATED SULFURTRANSFERASES"/>
    <property type="match status" value="1"/>
</dbReference>
<proteinExistence type="predicted"/>
<dbReference type="PANTHER" id="PTHR43031">
    <property type="entry name" value="FAD-DEPENDENT OXIDOREDUCTASE"/>
    <property type="match status" value="1"/>
</dbReference>